<evidence type="ECO:0000313" key="12">
    <source>
        <dbReference type="RefSeq" id="XP_035580218.1"/>
    </source>
</evidence>
<dbReference type="SUPFAM" id="SSF161065">
    <property type="entry name" value="ATP synthase D chain-like"/>
    <property type="match status" value="1"/>
</dbReference>
<protein>
    <recommendedName>
        <fullName evidence="10">ATP synthase peripheral stalk subunit d, mitochondrial</fullName>
        <shortName evidence="10">ATPase subunit d</shortName>
    </recommendedName>
</protein>
<dbReference type="OrthoDB" id="35799at2759"/>
<dbReference type="Pfam" id="PF05873">
    <property type="entry name" value="Mt_ATP-synt_D"/>
    <property type="match status" value="1"/>
</dbReference>
<keyword evidence="3 10" id="KW-0813">Transport</keyword>
<organism evidence="11 12">
    <name type="scientific">Zalophus californianus</name>
    <name type="common">California sealion</name>
    <dbReference type="NCBI Taxonomy" id="9704"/>
    <lineage>
        <taxon>Eukaryota</taxon>
        <taxon>Metazoa</taxon>
        <taxon>Chordata</taxon>
        <taxon>Craniata</taxon>
        <taxon>Vertebrata</taxon>
        <taxon>Euteleostomi</taxon>
        <taxon>Mammalia</taxon>
        <taxon>Eutheria</taxon>
        <taxon>Laurasiatheria</taxon>
        <taxon>Carnivora</taxon>
        <taxon>Caniformia</taxon>
        <taxon>Pinnipedia</taxon>
        <taxon>Otariidae</taxon>
        <taxon>Zalophus</taxon>
    </lineage>
</organism>
<evidence type="ECO:0000256" key="3">
    <source>
        <dbReference type="ARBA" id="ARBA00022448"/>
    </source>
</evidence>
<dbReference type="GO" id="GO:0015078">
    <property type="term" value="F:proton transmembrane transporter activity"/>
    <property type="evidence" value="ECO:0007669"/>
    <property type="project" value="InterPro"/>
</dbReference>
<evidence type="ECO:0000256" key="8">
    <source>
        <dbReference type="ARBA" id="ARBA00023128"/>
    </source>
</evidence>
<evidence type="ECO:0000256" key="9">
    <source>
        <dbReference type="ARBA" id="ARBA00023136"/>
    </source>
</evidence>
<sequence length="172" mass="19767">MRPLGSVKDLKRAARKLALKTIDWVAFGEIIPRNQKAIANSLKSWNKTLSSRLATLPEKPPAIDWAYYKANVAKAGLVDGFEKKFNALKVPVPEDKYTVQVAAEEKEDVKSCAEFLSLSKARIEEYEKELEKMRNIIPFDQTTIEDLNEVFPETRLDKKKYPHWPHKPIENL</sequence>
<dbReference type="GO" id="GO:0005743">
    <property type="term" value="C:mitochondrial inner membrane"/>
    <property type="evidence" value="ECO:0007669"/>
    <property type="project" value="UniProtKB-SubCell"/>
</dbReference>
<evidence type="ECO:0000313" key="11">
    <source>
        <dbReference type="Proteomes" id="UP000515165"/>
    </source>
</evidence>
<accession>A0A6P9FEG6</accession>
<evidence type="ECO:0000256" key="7">
    <source>
        <dbReference type="ARBA" id="ARBA00023065"/>
    </source>
</evidence>
<keyword evidence="11" id="KW-1185">Reference proteome</keyword>
<keyword evidence="7 10" id="KW-0406">Ion transport</keyword>
<dbReference type="InterPro" id="IPR008689">
    <property type="entry name" value="ATP_synth_F0_dsu_mt"/>
</dbReference>
<dbReference type="RefSeq" id="XP_035580218.1">
    <property type="nucleotide sequence ID" value="XM_035724325.1"/>
</dbReference>
<dbReference type="PANTHER" id="PTHR12700">
    <property type="entry name" value="ATP SYNTHASE SUBUNIT D, MITOCHONDRIAL"/>
    <property type="match status" value="1"/>
</dbReference>
<dbReference type="Gene3D" id="6.10.280.70">
    <property type="match status" value="1"/>
</dbReference>
<evidence type="ECO:0000256" key="10">
    <source>
        <dbReference type="PIRNR" id="PIRNR005514"/>
    </source>
</evidence>
<dbReference type="InterPro" id="IPR036228">
    <property type="entry name" value="ATP_synth_F0_dsu_sf_mt"/>
</dbReference>
<evidence type="ECO:0000256" key="2">
    <source>
        <dbReference type="ARBA" id="ARBA00006842"/>
    </source>
</evidence>
<evidence type="ECO:0000256" key="1">
    <source>
        <dbReference type="ARBA" id="ARBA00004273"/>
    </source>
</evidence>
<keyword evidence="4" id="KW-0138">CF(0)</keyword>
<evidence type="ECO:0000256" key="6">
    <source>
        <dbReference type="ARBA" id="ARBA00022792"/>
    </source>
</evidence>
<dbReference type="GeneID" id="113920673"/>
<dbReference type="PIRSF" id="PIRSF005514">
    <property type="entry name" value="ATPase_F0_D_mt"/>
    <property type="match status" value="1"/>
</dbReference>
<name>A0A6P9FEG6_ZALCA</name>
<dbReference type="KEGG" id="zca:113920673"/>
<dbReference type="Proteomes" id="UP000515165">
    <property type="component" value="Chromosome 15"/>
</dbReference>
<keyword evidence="8 10" id="KW-0496">Mitochondrion</keyword>
<gene>
    <name evidence="12" type="primary">LOC113920673</name>
</gene>
<keyword evidence="5 10" id="KW-0375">Hydrogen ion transport</keyword>
<comment type="subcellular location">
    <subcellularLocation>
        <location evidence="1 10">Mitochondrion inner membrane</location>
    </subcellularLocation>
</comment>
<keyword evidence="6 10" id="KW-0999">Mitochondrion inner membrane</keyword>
<keyword evidence="9 10" id="KW-0472">Membrane</keyword>
<reference evidence="12" key="1">
    <citation type="submission" date="2025-08" db="UniProtKB">
        <authorList>
            <consortium name="RefSeq"/>
        </authorList>
    </citation>
    <scope>IDENTIFICATION</scope>
    <source>
        <tissue evidence="12">Blood</tissue>
    </source>
</reference>
<dbReference type="AlphaFoldDB" id="A0A6P9FEG6"/>
<dbReference type="GO" id="GO:0045259">
    <property type="term" value="C:proton-transporting ATP synthase complex"/>
    <property type="evidence" value="ECO:0007669"/>
    <property type="project" value="UniProtKB-KW"/>
</dbReference>
<dbReference type="GO" id="GO:0015986">
    <property type="term" value="P:proton motive force-driven ATP synthesis"/>
    <property type="evidence" value="ECO:0007669"/>
    <property type="project" value="UniProtKB-UniRule"/>
</dbReference>
<proteinExistence type="inferred from homology"/>
<evidence type="ECO:0000256" key="5">
    <source>
        <dbReference type="ARBA" id="ARBA00022781"/>
    </source>
</evidence>
<evidence type="ECO:0000256" key="4">
    <source>
        <dbReference type="ARBA" id="ARBA00022547"/>
    </source>
</evidence>
<comment type="similarity">
    <text evidence="2 10">Belongs to the ATPase d subunit family.</text>
</comment>
<comment type="function">
    <text evidence="10">Subunit d, of the mitochondrial membrane ATP synthase complex (F(1)F(0) ATP synthase or Complex V) that produces ATP from ADP in the presence of a proton gradient across the membrane which is generated by electron transport complexes of the respiratory chain. ATP synthase complex consist of a soluble F(1) head domain - the catalytic core - and a membrane F(1) domain - the membrane proton channel. These two domains are linked by a central stalk rotating inside the F(1) region and a stationary peripheral stalk. During catalysis, ATP synthesis in the catalytic domain of F(1) is coupled via a rotary mechanism of the central stalk subunits to proton translocation. In vivo, can only synthesize ATP although its ATP hydrolase activity can be activated artificially in vitro. Part of the complex F(0) domain. Part of the complex F(0) domain and the peripheric stalk, which acts as a stator to hold the catalytic alpha(3)beta(3) subcomplex and subunit a/ATP6 static relative to the rotary elements.</text>
</comment>